<gene>
    <name evidence="3" type="ORF">KL86DYS2_12560</name>
</gene>
<name>A0A212JXI3_9BACT</name>
<organism evidence="3">
    <name type="scientific">uncultured Dysgonomonas sp</name>
    <dbReference type="NCBI Taxonomy" id="206096"/>
    <lineage>
        <taxon>Bacteria</taxon>
        <taxon>Pseudomonadati</taxon>
        <taxon>Bacteroidota</taxon>
        <taxon>Bacteroidia</taxon>
        <taxon>Bacteroidales</taxon>
        <taxon>Dysgonomonadaceae</taxon>
        <taxon>Dysgonomonas</taxon>
        <taxon>environmental samples</taxon>
    </lineage>
</organism>
<dbReference type="Gene3D" id="3.20.20.150">
    <property type="entry name" value="Divalent-metal-dependent TIM barrel enzymes"/>
    <property type="match status" value="1"/>
</dbReference>
<dbReference type="AlphaFoldDB" id="A0A212JXI3"/>
<dbReference type="SUPFAM" id="SSF51658">
    <property type="entry name" value="Xylose isomerase-like"/>
    <property type="match status" value="1"/>
</dbReference>
<feature type="chain" id="PRO_5011111779" description="Xylose isomerase-like TIM barrel domain-containing protein" evidence="1">
    <location>
        <begin position="22"/>
        <end position="296"/>
    </location>
</feature>
<dbReference type="GeneID" id="78080848"/>
<dbReference type="EMBL" id="FLUL01000001">
    <property type="protein sequence ID" value="SBW04139.1"/>
    <property type="molecule type" value="Genomic_DNA"/>
</dbReference>
<dbReference type="InterPro" id="IPR013022">
    <property type="entry name" value="Xyl_isomerase-like_TIM-brl"/>
</dbReference>
<dbReference type="PANTHER" id="PTHR12110">
    <property type="entry name" value="HYDROXYPYRUVATE ISOMERASE"/>
    <property type="match status" value="1"/>
</dbReference>
<proteinExistence type="predicted"/>
<keyword evidence="1" id="KW-0732">Signal</keyword>
<dbReference type="PANTHER" id="PTHR12110:SF41">
    <property type="entry name" value="INOSOSE DEHYDRATASE"/>
    <property type="match status" value="1"/>
</dbReference>
<dbReference type="InterPro" id="IPR050312">
    <property type="entry name" value="IolE/XylAMocC-like"/>
</dbReference>
<dbReference type="InterPro" id="IPR036237">
    <property type="entry name" value="Xyl_isomerase-like_sf"/>
</dbReference>
<protein>
    <recommendedName>
        <fullName evidence="2">Xylose isomerase-like TIM barrel domain-containing protein</fullName>
    </recommendedName>
</protein>
<accession>A0A212JXI3</accession>
<evidence type="ECO:0000259" key="2">
    <source>
        <dbReference type="Pfam" id="PF01261"/>
    </source>
</evidence>
<evidence type="ECO:0000256" key="1">
    <source>
        <dbReference type="SAM" id="SignalP"/>
    </source>
</evidence>
<sequence length="296" mass="33776">MKVSIIIATTLLMLASCNPKADATQQQAAPVKKDISLQLYSLRDDIAKDYDATIKKAGEMGFTSVEAANYADGKFYGKTPEEFKASIEKAGMKVLSSHTGKGLTEKELASKDFTEALKWWDQCIAAHKAAGMKYIVTPWMDTPKTLKDLQTYCEYYNEIGKRCKENGMLFGYHNHDFELKNKIEDKVMYDYMLENTNPEYVFFEMDVYWVVRGGKSPVDYFNKYKNRFTLLHIKDNRELGQSGMVGFDAIFNNTDAAGVKHLVVEVEQYSFTPEESVKKSLDYLLNCPLVKESYDK</sequence>
<dbReference type="PROSITE" id="PS51257">
    <property type="entry name" value="PROKAR_LIPOPROTEIN"/>
    <property type="match status" value="1"/>
</dbReference>
<reference evidence="3" key="1">
    <citation type="submission" date="2016-04" db="EMBL/GenBank/DDBJ databases">
        <authorList>
            <person name="Evans L.H."/>
            <person name="Alamgir A."/>
            <person name="Owens N."/>
            <person name="Weber N.D."/>
            <person name="Virtaneva K."/>
            <person name="Barbian K."/>
            <person name="Babar A."/>
            <person name="Rosenke K."/>
        </authorList>
    </citation>
    <scope>NUCLEOTIDE SEQUENCE</scope>
    <source>
        <strain evidence="3">86-2</strain>
    </source>
</reference>
<evidence type="ECO:0000313" key="3">
    <source>
        <dbReference type="EMBL" id="SBW04139.1"/>
    </source>
</evidence>
<dbReference type="RefSeq" id="WP_006841531.1">
    <property type="nucleotide sequence ID" value="NZ_CABTJG010000023.1"/>
</dbReference>
<dbReference type="Pfam" id="PF01261">
    <property type="entry name" value="AP_endonuc_2"/>
    <property type="match status" value="1"/>
</dbReference>
<feature type="domain" description="Xylose isomerase-like TIM barrel" evidence="2">
    <location>
        <begin position="55"/>
        <end position="286"/>
    </location>
</feature>
<feature type="signal peptide" evidence="1">
    <location>
        <begin position="1"/>
        <end position="21"/>
    </location>
</feature>